<organism evidence="2 3">
    <name type="scientific">Chitinophaga alhagiae</name>
    <dbReference type="NCBI Taxonomy" id="2203219"/>
    <lineage>
        <taxon>Bacteria</taxon>
        <taxon>Pseudomonadati</taxon>
        <taxon>Bacteroidota</taxon>
        <taxon>Chitinophagia</taxon>
        <taxon>Chitinophagales</taxon>
        <taxon>Chitinophagaceae</taxon>
        <taxon>Chitinophaga</taxon>
    </lineage>
</organism>
<evidence type="ECO:0000313" key="3">
    <source>
        <dbReference type="Proteomes" id="UP000246099"/>
    </source>
</evidence>
<dbReference type="CDD" id="cd09117">
    <property type="entry name" value="PLDc_Bfil_DEXD_like"/>
    <property type="match status" value="1"/>
</dbReference>
<accession>A0ABM6WBL2</accession>
<dbReference type="Pfam" id="PF13091">
    <property type="entry name" value="PLDc_2"/>
    <property type="match status" value="1"/>
</dbReference>
<dbReference type="Proteomes" id="UP000246099">
    <property type="component" value="Chromosome"/>
</dbReference>
<feature type="domain" description="PLD phosphodiesterase" evidence="1">
    <location>
        <begin position="75"/>
        <end position="105"/>
    </location>
</feature>
<sequence length="417" mass="49022">MIANKITIEFNKIKESITDVYIAVGMVTDNKFDFFMRNVSPKANIALITGIHLPTPPKVLQKLKESNFVRAKAYTRKFFHPKLYLFKTNNDWIAFVGSGNFTNGGWHENEELFIKITDQIICQKLKEKFDSWFDEAVDITNKFLEVYSQIYFANLPKQKELQSNTKQLLDLLNNTFNINNIDFSGQLFIKSDHQAFEPGKTHLETVEILGERSEVRRKLFELNDLLVAAFPREWSIYPHYENEHIVAHIENHFHHDFNVKALWIAYGRNRQELKEYGDWATPLLFMRMQVIVRYNEIGIWLMPGKQGAGQIDRENFALRMREIQFRSTFFNLIKQLGDSFWIEIAGDTKPVLDFETPEALWEFTTHDNWRNYYFTIGKNFKLGTAELSKTNIVETILDVFGRFIPIYNLIKDNSLNK</sequence>
<dbReference type="Gene3D" id="3.30.870.10">
    <property type="entry name" value="Endonuclease Chain A"/>
    <property type="match status" value="1"/>
</dbReference>
<reference evidence="2 3" key="1">
    <citation type="submission" date="2018-05" db="EMBL/GenBank/DDBJ databases">
        <title>Chitinophaga sp. nov., isolated from rhizosphere soil of Alhagi.</title>
        <authorList>
            <person name="Liu Y."/>
        </authorList>
    </citation>
    <scope>NUCLEOTIDE SEQUENCE [LARGE SCALE GENOMIC DNA]</scope>
    <source>
        <strain evidence="2 3">T22</strain>
    </source>
</reference>
<dbReference type="InterPro" id="IPR025202">
    <property type="entry name" value="PLD-like_dom"/>
</dbReference>
<dbReference type="PROSITE" id="PS50035">
    <property type="entry name" value="PLD"/>
    <property type="match status" value="1"/>
</dbReference>
<protein>
    <recommendedName>
        <fullName evidence="1">PLD phosphodiesterase domain-containing protein</fullName>
    </recommendedName>
</protein>
<dbReference type="InterPro" id="IPR001736">
    <property type="entry name" value="PLipase_D/transphosphatidylase"/>
</dbReference>
<dbReference type="RefSeq" id="WP_119077592.1">
    <property type="nucleotide sequence ID" value="NZ_CP029600.1"/>
</dbReference>
<evidence type="ECO:0000259" key="1">
    <source>
        <dbReference type="PROSITE" id="PS50035"/>
    </source>
</evidence>
<proteinExistence type="predicted"/>
<evidence type="ECO:0000313" key="2">
    <source>
        <dbReference type="EMBL" id="AWO01379.1"/>
    </source>
</evidence>
<gene>
    <name evidence="2" type="ORF">DLD77_06575</name>
</gene>
<keyword evidence="3" id="KW-1185">Reference proteome</keyword>
<dbReference type="EMBL" id="CP029600">
    <property type="protein sequence ID" value="AWO01379.1"/>
    <property type="molecule type" value="Genomic_DNA"/>
</dbReference>
<name>A0ABM6WBL2_9BACT</name>
<dbReference type="SUPFAM" id="SSF56024">
    <property type="entry name" value="Phospholipase D/nuclease"/>
    <property type="match status" value="1"/>
</dbReference>